<evidence type="ECO:0000256" key="1">
    <source>
        <dbReference type="SAM" id="MobiDB-lite"/>
    </source>
</evidence>
<dbReference type="AlphaFoldDB" id="A0A2M6YVT3"/>
<feature type="region of interest" description="Disordered" evidence="1">
    <location>
        <begin position="1"/>
        <end position="23"/>
    </location>
</feature>
<evidence type="ECO:0000313" key="2">
    <source>
        <dbReference type="EMBL" id="PIU37594.1"/>
    </source>
</evidence>
<reference evidence="3" key="1">
    <citation type="submission" date="2017-09" db="EMBL/GenBank/DDBJ databases">
        <title>Depth-based differentiation of microbial function through sediment-hosted aquifers and enrichment of novel symbionts in the deep terrestrial subsurface.</title>
        <authorList>
            <person name="Probst A.J."/>
            <person name="Ladd B."/>
            <person name="Jarett J.K."/>
            <person name="Geller-Mcgrath D.E."/>
            <person name="Sieber C.M.K."/>
            <person name="Emerson J.B."/>
            <person name="Anantharaman K."/>
            <person name="Thomas B.C."/>
            <person name="Malmstrom R."/>
            <person name="Stieglmeier M."/>
            <person name="Klingl A."/>
            <person name="Woyke T."/>
            <person name="Ryan C.M."/>
            <person name="Banfield J.F."/>
        </authorList>
    </citation>
    <scope>NUCLEOTIDE SEQUENCE [LARGE SCALE GENOMIC DNA]</scope>
</reference>
<proteinExistence type="predicted"/>
<name>A0A2M6YVT3_9BACT</name>
<evidence type="ECO:0000313" key="3">
    <source>
        <dbReference type="Proteomes" id="UP000230184"/>
    </source>
</evidence>
<sequence>MSKQLNKHERVNPTEKSVEQDEMKKLSGDFQHANVVLDHPAVTWSKEKDGLQEEFYNSTN</sequence>
<protein>
    <submittedName>
        <fullName evidence="2">Uncharacterized protein</fullName>
    </submittedName>
</protein>
<accession>A0A2M6YVT3</accession>
<dbReference type="Proteomes" id="UP000230184">
    <property type="component" value="Unassembled WGS sequence"/>
</dbReference>
<organism evidence="2 3">
    <name type="scientific">Candidatus Roizmanbacteria bacterium CG07_land_8_20_14_0_80_34_15</name>
    <dbReference type="NCBI Taxonomy" id="1974849"/>
    <lineage>
        <taxon>Bacteria</taxon>
        <taxon>Candidatus Roizmaniibacteriota</taxon>
    </lineage>
</organism>
<dbReference type="EMBL" id="PEWY01000001">
    <property type="protein sequence ID" value="PIU37594.1"/>
    <property type="molecule type" value="Genomic_DNA"/>
</dbReference>
<gene>
    <name evidence="2" type="ORF">COT02_00020</name>
</gene>
<comment type="caution">
    <text evidence="2">The sequence shown here is derived from an EMBL/GenBank/DDBJ whole genome shotgun (WGS) entry which is preliminary data.</text>
</comment>